<dbReference type="PANTHER" id="PTHR43747">
    <property type="entry name" value="FAD-BINDING PROTEIN"/>
    <property type="match status" value="1"/>
</dbReference>
<dbReference type="SUPFAM" id="SSF51905">
    <property type="entry name" value="FAD/NAD(P)-binding domain"/>
    <property type="match status" value="1"/>
</dbReference>
<keyword evidence="2" id="KW-1185">Reference proteome</keyword>
<dbReference type="RefSeq" id="WP_203168988.1">
    <property type="nucleotide sequence ID" value="NZ_JAEVLS010000004.1"/>
</dbReference>
<dbReference type="InterPro" id="IPR050816">
    <property type="entry name" value="Flavin-dep_Halogenase_NPB"/>
</dbReference>
<dbReference type="EMBL" id="JAEVLS010000004">
    <property type="protein sequence ID" value="MBM0106873.1"/>
    <property type="molecule type" value="Genomic_DNA"/>
</dbReference>
<dbReference type="Pfam" id="PF04820">
    <property type="entry name" value="Trp_halogenase"/>
    <property type="match status" value="1"/>
</dbReference>
<dbReference type="PIRSF" id="PIRSF011396">
    <property type="entry name" value="Trp_halogenase"/>
    <property type="match status" value="1"/>
</dbReference>
<organism evidence="1 2">
    <name type="scientific">Steroidobacter gossypii</name>
    <dbReference type="NCBI Taxonomy" id="2805490"/>
    <lineage>
        <taxon>Bacteria</taxon>
        <taxon>Pseudomonadati</taxon>
        <taxon>Pseudomonadota</taxon>
        <taxon>Gammaproteobacteria</taxon>
        <taxon>Steroidobacterales</taxon>
        <taxon>Steroidobacteraceae</taxon>
        <taxon>Steroidobacter</taxon>
    </lineage>
</organism>
<dbReference type="Proteomes" id="UP000661077">
    <property type="component" value="Unassembled WGS sequence"/>
</dbReference>
<evidence type="ECO:0000313" key="2">
    <source>
        <dbReference type="Proteomes" id="UP000661077"/>
    </source>
</evidence>
<protein>
    <submittedName>
        <fullName evidence="1">Tryptophan 7-halogenase</fullName>
    </submittedName>
</protein>
<dbReference type="InterPro" id="IPR006905">
    <property type="entry name" value="Flavin_halogenase"/>
</dbReference>
<comment type="caution">
    <text evidence="1">The sequence shown here is derived from an EMBL/GenBank/DDBJ whole genome shotgun (WGS) entry which is preliminary data.</text>
</comment>
<gene>
    <name evidence="1" type="ORF">JM946_19230</name>
</gene>
<dbReference type="InterPro" id="IPR033856">
    <property type="entry name" value="Trp_halogen"/>
</dbReference>
<proteinExistence type="predicted"/>
<reference evidence="1 2" key="1">
    <citation type="journal article" date="2021" name="Int. J. Syst. Evol. Microbiol.">
        <title>Steroidobacter gossypii sp. nov., isolated from soil of cotton cropping field.</title>
        <authorList>
            <person name="Huang R."/>
            <person name="Yang S."/>
            <person name="Zhen C."/>
            <person name="Liu W."/>
        </authorList>
    </citation>
    <scope>NUCLEOTIDE SEQUENCE [LARGE SCALE GENOMIC DNA]</scope>
    <source>
        <strain evidence="1 2">S1-65</strain>
    </source>
</reference>
<evidence type="ECO:0000313" key="1">
    <source>
        <dbReference type="EMBL" id="MBM0106873.1"/>
    </source>
</evidence>
<dbReference type="PANTHER" id="PTHR43747:SF4">
    <property type="entry name" value="FLAVIN-DEPENDENT TRYPTOPHAN HALOGENASE"/>
    <property type="match status" value="1"/>
</dbReference>
<dbReference type="Gene3D" id="3.50.50.60">
    <property type="entry name" value="FAD/NAD(P)-binding domain"/>
    <property type="match status" value="1"/>
</dbReference>
<dbReference type="InterPro" id="IPR036188">
    <property type="entry name" value="FAD/NAD-bd_sf"/>
</dbReference>
<sequence length="494" mass="55756">MHFVIAGGGSAGWMAAAALAHTLKGAHRVTLVESEEIGTVGVGEATIPPLQFFNQVLGINEREFVRATQASFKLGIEFHHWGRLGQRYFHQFGEFGANIDGISFHQFWLRLSAHGHPFALADYSPAAIAAVQSRFLPPFPSMPKDMPQLAYAYHFDAGLYARFLRSYAEQRGVVRMEGRIVHVARDGENGLIQSLQLQDGRVVAGDFFLDCSGFQGLLIERTLQTGFEDWSQWLPCDRALAVPCELSGDIVPYTRSTAHRAGWQWRIPLQHRIGNGHVYCSNYVDEDEATRVLLDNLDGNPLAEPRLLRFTTGRRKRFWNGNCVALGLAAGFMEPLESTSLHLVQAAVFRFLSLLPRSSMPDPAAEQEFNRLCGIEYEQIRDFIILHYVANRREEKFWRDCASMVIPDSLAHRLELFRSRAKVARHDGQLFADASWVAVMLGQGVQPQRWDPLADIMPLAELQQKAEGLRRRLHEAIARMPSHRQFIENHCKAA</sequence>
<accession>A0ABS1X0Y4</accession>
<name>A0ABS1X0Y4_9GAMM</name>